<dbReference type="PANTHER" id="PTHR46056:SF12">
    <property type="entry name" value="LONG-CHAIN-ALCOHOL OXIDASE"/>
    <property type="match status" value="1"/>
</dbReference>
<dbReference type="Proteomes" id="UP001219901">
    <property type="component" value="Chromosome"/>
</dbReference>
<dbReference type="Pfam" id="PF00732">
    <property type="entry name" value="GMC_oxred_N"/>
    <property type="match status" value="1"/>
</dbReference>
<keyword evidence="4" id="KW-0560">Oxidoreductase</keyword>
<dbReference type="InterPro" id="IPR036188">
    <property type="entry name" value="FAD/NAD-bd_sf"/>
</dbReference>
<dbReference type="InterPro" id="IPR007867">
    <property type="entry name" value="GMC_OxRtase_C"/>
</dbReference>
<dbReference type="GO" id="GO:0016614">
    <property type="term" value="F:oxidoreductase activity, acting on CH-OH group of donors"/>
    <property type="evidence" value="ECO:0007669"/>
    <property type="project" value="InterPro"/>
</dbReference>
<reference evidence="9 10" key="1">
    <citation type="submission" date="2019-11" db="EMBL/GenBank/DDBJ databases">
        <authorList>
            <person name="Cho J.-C."/>
        </authorList>
    </citation>
    <scope>NUCLEOTIDE SEQUENCE [LARGE SCALE GENOMIC DNA]</scope>
    <source>
        <strain evidence="8 9">JH1073</strain>
        <strain evidence="7 10">JH702</strain>
    </source>
</reference>
<evidence type="ECO:0000256" key="4">
    <source>
        <dbReference type="ARBA" id="ARBA00023002"/>
    </source>
</evidence>
<name>A0AAJ5ZHU5_9CHLR</name>
<evidence type="ECO:0000256" key="2">
    <source>
        <dbReference type="ARBA" id="ARBA00022630"/>
    </source>
</evidence>
<dbReference type="SUPFAM" id="SSF54373">
    <property type="entry name" value="FAD-linked reductases, C-terminal domain"/>
    <property type="match status" value="1"/>
</dbReference>
<dbReference type="PANTHER" id="PTHR46056">
    <property type="entry name" value="LONG-CHAIN-ALCOHOL OXIDASE"/>
    <property type="match status" value="1"/>
</dbReference>
<accession>A0AAJ5ZHU5</accession>
<evidence type="ECO:0000256" key="3">
    <source>
        <dbReference type="ARBA" id="ARBA00022827"/>
    </source>
</evidence>
<keyword evidence="3" id="KW-0274">FAD</keyword>
<evidence type="ECO:0000313" key="10">
    <source>
        <dbReference type="Proteomes" id="UP001321249"/>
    </source>
</evidence>
<dbReference type="EMBL" id="CP046147">
    <property type="protein sequence ID" value="WFG38403.1"/>
    <property type="molecule type" value="Genomic_DNA"/>
</dbReference>
<protein>
    <submittedName>
        <fullName evidence="8">FAD-binding protein</fullName>
    </submittedName>
</protein>
<dbReference type="Pfam" id="PF13450">
    <property type="entry name" value="NAD_binding_8"/>
    <property type="match status" value="1"/>
</dbReference>
<dbReference type="EMBL" id="WMBE01000002">
    <property type="protein sequence ID" value="MDG0866988.1"/>
    <property type="molecule type" value="Genomic_DNA"/>
</dbReference>
<keyword evidence="2" id="KW-0285">Flavoprotein</keyword>
<dbReference type="Gene3D" id="3.50.50.60">
    <property type="entry name" value="FAD/NAD(P)-binding domain"/>
    <property type="match status" value="2"/>
</dbReference>
<dbReference type="Proteomes" id="UP001321249">
    <property type="component" value="Unassembled WGS sequence"/>
</dbReference>
<organism evidence="8 9">
    <name type="scientific">Candidatus Lucifugimonas marina</name>
    <dbReference type="NCBI Taxonomy" id="3038979"/>
    <lineage>
        <taxon>Bacteria</taxon>
        <taxon>Bacillati</taxon>
        <taxon>Chloroflexota</taxon>
        <taxon>Dehalococcoidia</taxon>
        <taxon>SAR202 cluster</taxon>
        <taxon>Candidatus Lucifugimonadales</taxon>
        <taxon>Candidatus Lucifugimonadaceae</taxon>
        <taxon>Candidatus Lucifugimonas</taxon>
    </lineage>
</organism>
<feature type="domain" description="Glucose-methanol-choline oxidoreductase C-terminal" evidence="6">
    <location>
        <begin position="405"/>
        <end position="523"/>
    </location>
</feature>
<reference evidence="9" key="3">
    <citation type="submission" date="2023-06" db="EMBL/GenBank/DDBJ databases">
        <title>Pangenomics reveal diversification of enzyme families and niche specialization in globally abundant SAR202 bacteria.</title>
        <authorList>
            <person name="Saw J.H.W."/>
        </authorList>
    </citation>
    <scope>NUCLEOTIDE SEQUENCE [LARGE SCALE GENOMIC DNA]</scope>
    <source>
        <strain evidence="9">JH1073</strain>
    </source>
</reference>
<sequence>MTTTDHNPDRTADVLIIGAGASGAAVAASLAEAGFDVVCIEQGNWQDASKFPTVEPDFELRQMSSWSINPNKRKLREDYPVNVDDSAIDPVMFNGVGGSTIMWAAHTPRLHPSDFRVKTLDGVADDWPITYEDLEPWYDLNDHVMGCAGIAGDPANPPRSPRQMPPVPIGKDGEMLAAAFDRLGWHWWPSDNYVNSIRYGEGRDACNFCGHNMMGCYQRAKSSTDLNYWPRAIDQGAEFVTGARVREITTDSTGRATGVNYLDAAGNDHHRKARAVVVAANGVGTPRMLLMSASDRHPNGLSNSSGMVGKNLMFHVYAGVTGVFPGNNERWVGPAANMIMSQEFYETDPSRGFVRGYSYQSGRGPGGPGAAARGGKVPWGAGHHEQVKRRLGNTVGLGVIGDDLPEEHNTVTLDPRLTDSSGLPAPKITYTVSKNSRALLDHGLIQAQKVMEEAGADEVDVNRFSREAGWHLMGTARMGDDPERSVVDSYGQSHDIDNLFIVDGSVFVTGGAVNPTPTIQAIALRAADYIVNERQDLKS</sequence>
<dbReference type="RefSeq" id="WP_342824898.1">
    <property type="nucleotide sequence ID" value="NZ_CP046146.1"/>
</dbReference>
<dbReference type="InterPro" id="IPR000172">
    <property type="entry name" value="GMC_OxRdtase_N"/>
</dbReference>
<comment type="similarity">
    <text evidence="1">Belongs to the GMC oxidoreductase family.</text>
</comment>
<evidence type="ECO:0000313" key="9">
    <source>
        <dbReference type="Proteomes" id="UP001219901"/>
    </source>
</evidence>
<evidence type="ECO:0000256" key="1">
    <source>
        <dbReference type="ARBA" id="ARBA00010790"/>
    </source>
</evidence>
<dbReference type="GO" id="GO:0050660">
    <property type="term" value="F:flavin adenine dinucleotide binding"/>
    <property type="evidence" value="ECO:0007669"/>
    <property type="project" value="InterPro"/>
</dbReference>
<dbReference type="Pfam" id="PF05199">
    <property type="entry name" value="GMC_oxred_C"/>
    <property type="match status" value="1"/>
</dbReference>
<keyword evidence="9" id="KW-1185">Reference proteome</keyword>
<reference evidence="8" key="2">
    <citation type="journal article" date="2023" name="Nat. Commun.">
        <title>Cultivation of marine bacteria of the SAR202 clade.</title>
        <authorList>
            <person name="Lim Y."/>
            <person name="Seo J.H."/>
            <person name="Giovannoni S.J."/>
            <person name="Kang I."/>
            <person name="Cho J.C."/>
        </authorList>
    </citation>
    <scope>NUCLEOTIDE SEQUENCE</scope>
    <source>
        <strain evidence="8">JH1073</strain>
    </source>
</reference>
<dbReference type="SUPFAM" id="SSF51905">
    <property type="entry name" value="FAD/NAD(P)-binding domain"/>
    <property type="match status" value="1"/>
</dbReference>
<feature type="domain" description="Glucose-methanol-choline oxidoreductase N-terminal" evidence="5">
    <location>
        <begin position="205"/>
        <end position="316"/>
    </location>
</feature>
<evidence type="ECO:0000313" key="8">
    <source>
        <dbReference type="EMBL" id="WFG38403.1"/>
    </source>
</evidence>
<gene>
    <name evidence="7" type="ORF">GKO46_07870</name>
    <name evidence="8" type="ORF">GKO48_01875</name>
</gene>
<evidence type="ECO:0000313" key="7">
    <source>
        <dbReference type="EMBL" id="MDG0866988.1"/>
    </source>
</evidence>
<dbReference type="AlphaFoldDB" id="A0AAJ5ZHU5"/>
<proteinExistence type="inferred from homology"/>
<evidence type="ECO:0000259" key="6">
    <source>
        <dbReference type="Pfam" id="PF05199"/>
    </source>
</evidence>
<evidence type="ECO:0000259" key="5">
    <source>
        <dbReference type="Pfam" id="PF00732"/>
    </source>
</evidence>